<feature type="transmembrane region" description="Helical" evidence="1">
    <location>
        <begin position="51"/>
        <end position="70"/>
    </location>
</feature>
<name>A0A0K0NKI3_9CAUD</name>
<feature type="transmembrane region" description="Helical" evidence="1">
    <location>
        <begin position="107"/>
        <end position="126"/>
    </location>
</feature>
<reference evidence="2 3" key="1">
    <citation type="journal article" date="2015" name="PLoS ONE">
        <title>Lysis to Kill: Evaluation of the Lytic Abilities, and Genomics of Nine Bacteriophages Infective for Gordonia spp. and Their Potential Use in Activated Sludge Foam Biocontrol.</title>
        <authorList>
            <person name="Dyson Z.A."/>
            <person name="Tucci J."/>
            <person name="Seviour R.J."/>
            <person name="Petrovski S."/>
        </authorList>
    </citation>
    <scope>NUCLEOTIDE SEQUENCE [LARGE SCALE GENOMIC DNA]</scope>
</reference>
<dbReference type="RefSeq" id="YP_009188597.1">
    <property type="nucleotide sequence ID" value="NC_028668.1"/>
</dbReference>
<keyword evidence="3" id="KW-1185">Reference proteome</keyword>
<keyword evidence="1" id="KW-0472">Membrane</keyword>
<gene>
    <name evidence="2" type="ORF">GMA3_29</name>
</gene>
<sequence length="150" mass="16607">MSMPYKQLQRDARNPFEYAIILFAVVISTAQLILDTYPGAIYEFTSDGYRYAWGGALFLGSISSAAGVTMKRHSMGVGLECWGMYVMGGALAVYGLSIFLVGNATGMFASGFFFTFAVACIVRAFIIHRGLRRIAKGQYVRLREAERNEK</sequence>
<dbReference type="EMBL" id="KR063279">
    <property type="protein sequence ID" value="AKL88206.1"/>
    <property type="molecule type" value="Genomic_DNA"/>
</dbReference>
<evidence type="ECO:0000256" key="1">
    <source>
        <dbReference type="SAM" id="Phobius"/>
    </source>
</evidence>
<dbReference type="OrthoDB" id="35212at10239"/>
<dbReference type="GeneID" id="26516900"/>
<dbReference type="Proteomes" id="UP000204451">
    <property type="component" value="Segment"/>
</dbReference>
<keyword evidence="1" id="KW-1133">Transmembrane helix</keyword>
<evidence type="ECO:0000313" key="3">
    <source>
        <dbReference type="Proteomes" id="UP000204451"/>
    </source>
</evidence>
<accession>A0A0K0NKI3</accession>
<feature type="transmembrane region" description="Helical" evidence="1">
    <location>
        <begin position="20"/>
        <end position="39"/>
    </location>
</feature>
<protein>
    <submittedName>
        <fullName evidence="2">Uncharacterized protein</fullName>
    </submittedName>
</protein>
<keyword evidence="1" id="KW-0812">Transmembrane</keyword>
<evidence type="ECO:0000313" key="2">
    <source>
        <dbReference type="EMBL" id="AKL88206.1"/>
    </source>
</evidence>
<organism evidence="2 3">
    <name type="scientific">Gordonia phage GMA3</name>
    <dbReference type="NCBI Taxonomy" id="1647284"/>
    <lineage>
        <taxon>Viruses</taxon>
        <taxon>Duplodnaviria</taxon>
        <taxon>Heunggongvirae</taxon>
        <taxon>Uroviricota</taxon>
        <taxon>Caudoviricetes</taxon>
        <taxon>Gamtrevirus</taxon>
        <taxon>Gamtrevirus GMA3</taxon>
    </lineage>
</organism>
<dbReference type="KEGG" id="vg:26516900"/>
<proteinExistence type="predicted"/>
<feature type="transmembrane region" description="Helical" evidence="1">
    <location>
        <begin position="82"/>
        <end position="101"/>
    </location>
</feature>